<accession>A0A518BQ45</accession>
<dbReference type="EMBL" id="CP036287">
    <property type="protein sequence ID" value="QDU69093.1"/>
    <property type="molecule type" value="Genomic_DNA"/>
</dbReference>
<evidence type="ECO:0000256" key="2">
    <source>
        <dbReference type="ARBA" id="ARBA00023239"/>
    </source>
</evidence>
<dbReference type="SUPFAM" id="SSF53639">
    <property type="entry name" value="AraD/HMP-PK domain-like"/>
    <property type="match status" value="1"/>
</dbReference>
<dbReference type="PANTHER" id="PTHR22789">
    <property type="entry name" value="FUCULOSE PHOSPHATE ALDOLASE"/>
    <property type="match status" value="1"/>
</dbReference>
<protein>
    <submittedName>
        <fullName evidence="4">L-fuculose phosphate aldolase</fullName>
        <ecNumber evidence="4">4.1.2.17</ecNumber>
    </submittedName>
</protein>
<dbReference type="Pfam" id="PF00596">
    <property type="entry name" value="Aldolase_II"/>
    <property type="match status" value="1"/>
</dbReference>
<feature type="domain" description="Class II aldolase/adducin N-terminal" evidence="3">
    <location>
        <begin position="21"/>
        <end position="197"/>
    </location>
</feature>
<dbReference type="GO" id="GO:0046872">
    <property type="term" value="F:metal ion binding"/>
    <property type="evidence" value="ECO:0007669"/>
    <property type="project" value="UniProtKB-KW"/>
</dbReference>
<evidence type="ECO:0000313" key="4">
    <source>
        <dbReference type="EMBL" id="QDU69093.1"/>
    </source>
</evidence>
<dbReference type="SMART" id="SM01007">
    <property type="entry name" value="Aldolase_II"/>
    <property type="match status" value="1"/>
</dbReference>
<dbReference type="InterPro" id="IPR001303">
    <property type="entry name" value="Aldolase_II/adducin_N"/>
</dbReference>
<dbReference type="GO" id="GO:0008738">
    <property type="term" value="F:L-fuculose-phosphate aldolase activity"/>
    <property type="evidence" value="ECO:0007669"/>
    <property type="project" value="UniProtKB-EC"/>
</dbReference>
<dbReference type="KEGG" id="pbap:Pla133_42090"/>
<dbReference type="GO" id="GO:0019323">
    <property type="term" value="P:pentose catabolic process"/>
    <property type="evidence" value="ECO:0007669"/>
    <property type="project" value="TreeGrafter"/>
</dbReference>
<reference evidence="4 5" key="1">
    <citation type="submission" date="2019-02" db="EMBL/GenBank/DDBJ databases">
        <title>Deep-cultivation of Planctomycetes and their phenomic and genomic characterization uncovers novel biology.</title>
        <authorList>
            <person name="Wiegand S."/>
            <person name="Jogler M."/>
            <person name="Boedeker C."/>
            <person name="Pinto D."/>
            <person name="Vollmers J."/>
            <person name="Rivas-Marin E."/>
            <person name="Kohn T."/>
            <person name="Peeters S.H."/>
            <person name="Heuer A."/>
            <person name="Rast P."/>
            <person name="Oberbeckmann S."/>
            <person name="Bunk B."/>
            <person name="Jeske O."/>
            <person name="Meyerdierks A."/>
            <person name="Storesund J.E."/>
            <person name="Kallscheuer N."/>
            <person name="Luecker S."/>
            <person name="Lage O.M."/>
            <person name="Pohl T."/>
            <person name="Merkel B.J."/>
            <person name="Hornburger P."/>
            <person name="Mueller R.-W."/>
            <person name="Bruemmer F."/>
            <person name="Labrenz M."/>
            <person name="Spormann A.M."/>
            <person name="Op den Camp H."/>
            <person name="Overmann J."/>
            <person name="Amann R."/>
            <person name="Jetten M.S.M."/>
            <person name="Mascher T."/>
            <person name="Medema M.H."/>
            <person name="Devos D.P."/>
            <person name="Kaster A.-K."/>
            <person name="Ovreas L."/>
            <person name="Rohde M."/>
            <person name="Galperin M.Y."/>
            <person name="Jogler C."/>
        </authorList>
    </citation>
    <scope>NUCLEOTIDE SEQUENCE [LARGE SCALE GENOMIC DNA]</scope>
    <source>
        <strain evidence="4 5">Pla133</strain>
    </source>
</reference>
<dbReference type="RefSeq" id="WP_145068681.1">
    <property type="nucleotide sequence ID" value="NZ_CP036287.1"/>
</dbReference>
<dbReference type="EC" id="4.1.2.17" evidence="4"/>
<dbReference type="InterPro" id="IPR036409">
    <property type="entry name" value="Aldolase_II/adducin_N_sf"/>
</dbReference>
<evidence type="ECO:0000313" key="5">
    <source>
        <dbReference type="Proteomes" id="UP000316921"/>
    </source>
</evidence>
<name>A0A518BQ45_9BACT</name>
<dbReference type="Proteomes" id="UP000316921">
    <property type="component" value="Chromosome"/>
</dbReference>
<dbReference type="InterPro" id="IPR050197">
    <property type="entry name" value="Aldolase_class_II_sugar_metab"/>
</dbReference>
<keyword evidence="1" id="KW-0479">Metal-binding</keyword>
<dbReference type="AlphaFoldDB" id="A0A518BQ45"/>
<keyword evidence="2 4" id="KW-0456">Lyase</keyword>
<gene>
    <name evidence="4" type="primary">fucA</name>
    <name evidence="4" type="ORF">Pla133_42090</name>
</gene>
<evidence type="ECO:0000259" key="3">
    <source>
        <dbReference type="SMART" id="SM01007"/>
    </source>
</evidence>
<evidence type="ECO:0000256" key="1">
    <source>
        <dbReference type="ARBA" id="ARBA00022723"/>
    </source>
</evidence>
<keyword evidence="5" id="KW-1185">Reference proteome</keyword>
<sequence>MDAEGTPVKHPWSVEESRLREALCRIGALCYQKGFIVGADGNLSARLSDGTVLITPAGAMKGFLQPHHLAHIDMQGRVLDEGPRCSTETGIHLTAYRERPDVRAMVHAHPPHAVAMTIAGIDLQVPIIPEIVVTIGGIPTTPMATPGTEELPESIRETIRCSDTLIMKNHGSVCVGPNLLDAFKKLDMIEHTAKILWLAHVARGGLEPLPADAVEKLLATRKMLGIGGRNTLENRCGLPDGYHDR</sequence>
<dbReference type="GO" id="GO:0005829">
    <property type="term" value="C:cytosol"/>
    <property type="evidence" value="ECO:0007669"/>
    <property type="project" value="TreeGrafter"/>
</dbReference>
<dbReference type="Gene3D" id="3.40.225.10">
    <property type="entry name" value="Class II aldolase/adducin N-terminal domain"/>
    <property type="match status" value="1"/>
</dbReference>
<proteinExistence type="predicted"/>
<organism evidence="4 5">
    <name type="scientific">Engelhardtia mirabilis</name>
    <dbReference type="NCBI Taxonomy" id="2528011"/>
    <lineage>
        <taxon>Bacteria</taxon>
        <taxon>Pseudomonadati</taxon>
        <taxon>Planctomycetota</taxon>
        <taxon>Planctomycetia</taxon>
        <taxon>Planctomycetia incertae sedis</taxon>
        <taxon>Engelhardtia</taxon>
    </lineage>
</organism>
<dbReference type="PANTHER" id="PTHR22789:SF0">
    <property type="entry name" value="3-OXO-TETRONATE 4-PHOSPHATE DECARBOXYLASE-RELATED"/>
    <property type="match status" value="1"/>
</dbReference>